<keyword evidence="3" id="KW-0067">ATP-binding</keyword>
<gene>
    <name evidence="7" type="ORF">DDZ15_13175</name>
</gene>
<organism evidence="7 8">
    <name type="scientific">Rhodohalobacter mucosus</name>
    <dbReference type="NCBI Taxonomy" id="2079485"/>
    <lineage>
        <taxon>Bacteria</taxon>
        <taxon>Pseudomonadati</taxon>
        <taxon>Balneolota</taxon>
        <taxon>Balneolia</taxon>
        <taxon>Balneolales</taxon>
        <taxon>Balneolaceae</taxon>
        <taxon>Rhodohalobacter</taxon>
    </lineage>
</organism>
<dbReference type="Gene3D" id="3.40.1190.10">
    <property type="entry name" value="Mur-like, catalytic domain"/>
    <property type="match status" value="1"/>
</dbReference>
<comment type="caution">
    <text evidence="7">The sequence shown here is derived from an EMBL/GenBank/DDBJ whole genome shotgun (WGS) entry which is preliminary data.</text>
</comment>
<evidence type="ECO:0000256" key="4">
    <source>
        <dbReference type="SAM" id="Phobius"/>
    </source>
</evidence>
<evidence type="ECO:0000259" key="5">
    <source>
        <dbReference type="Pfam" id="PF02875"/>
    </source>
</evidence>
<dbReference type="Proteomes" id="UP000245533">
    <property type="component" value="Unassembled WGS sequence"/>
</dbReference>
<dbReference type="InterPro" id="IPR036615">
    <property type="entry name" value="Mur_ligase_C_dom_sf"/>
</dbReference>
<dbReference type="PANTHER" id="PTHR43024">
    <property type="entry name" value="UDP-N-ACETYLMURAMOYL-TRIPEPTIDE--D-ALANYL-D-ALANINE LIGASE"/>
    <property type="match status" value="1"/>
</dbReference>
<evidence type="ECO:0000256" key="2">
    <source>
        <dbReference type="ARBA" id="ARBA00022741"/>
    </source>
</evidence>
<keyword evidence="2" id="KW-0547">Nucleotide-binding</keyword>
<feature type="transmembrane region" description="Helical" evidence="4">
    <location>
        <begin position="45"/>
        <end position="68"/>
    </location>
</feature>
<dbReference type="InterPro" id="IPR051046">
    <property type="entry name" value="MurCDEF_CellWall_CoF430Synth"/>
</dbReference>
<proteinExistence type="predicted"/>
<evidence type="ECO:0000259" key="6">
    <source>
        <dbReference type="Pfam" id="PF08245"/>
    </source>
</evidence>
<dbReference type="InterPro" id="IPR013221">
    <property type="entry name" value="Mur_ligase_cen"/>
</dbReference>
<name>A0A316TTF8_9BACT</name>
<dbReference type="PANTHER" id="PTHR43024:SF1">
    <property type="entry name" value="UDP-N-ACETYLMURAMOYL-TRIPEPTIDE--D-ALANYL-D-ALANINE LIGASE"/>
    <property type="match status" value="1"/>
</dbReference>
<feature type="domain" description="Mur ligase central" evidence="6">
    <location>
        <begin position="205"/>
        <end position="397"/>
    </location>
</feature>
<keyword evidence="4" id="KW-0812">Transmembrane</keyword>
<keyword evidence="8" id="KW-1185">Reference proteome</keyword>
<dbReference type="SUPFAM" id="SSF53244">
    <property type="entry name" value="MurD-like peptide ligases, peptide-binding domain"/>
    <property type="match status" value="1"/>
</dbReference>
<reference evidence="7 8" key="1">
    <citation type="submission" date="2018-05" db="EMBL/GenBank/DDBJ databases">
        <title>Rhodohalobacter halophilus gen. nov., sp. nov., a moderately halophilic member of the family Balneolaceae.</title>
        <authorList>
            <person name="Liu Z.-W."/>
        </authorList>
    </citation>
    <scope>NUCLEOTIDE SEQUENCE [LARGE SCALE GENOMIC DNA]</scope>
    <source>
        <strain evidence="7 8">8A47</strain>
    </source>
</reference>
<feature type="transmembrane region" description="Helical" evidence="4">
    <location>
        <begin position="6"/>
        <end position="24"/>
    </location>
</feature>
<keyword evidence="4" id="KW-1133">Transmembrane helix</keyword>
<dbReference type="Pfam" id="PF08245">
    <property type="entry name" value="Mur_ligase_M"/>
    <property type="match status" value="1"/>
</dbReference>
<dbReference type="InterPro" id="IPR036565">
    <property type="entry name" value="Mur-like_cat_sf"/>
</dbReference>
<dbReference type="GO" id="GO:0016881">
    <property type="term" value="F:acid-amino acid ligase activity"/>
    <property type="evidence" value="ECO:0007669"/>
    <property type="project" value="InterPro"/>
</dbReference>
<feature type="domain" description="Mur ligase C-terminal" evidence="5">
    <location>
        <begin position="419"/>
        <end position="541"/>
    </location>
</feature>
<dbReference type="OrthoDB" id="9801978at2"/>
<dbReference type="Pfam" id="PF02875">
    <property type="entry name" value="Mur_ligase_C"/>
    <property type="match status" value="1"/>
</dbReference>
<feature type="transmembrane region" description="Helical" evidence="4">
    <location>
        <begin position="153"/>
        <end position="174"/>
    </location>
</feature>
<sequence>MNGIVILLIAIFIRHSLYRLRFFSHMFQQLGYKTGEYRKWLGSHFYSHAVTPEHIFYNIIILLMIYLFADRVTLTAGALVMFVFALFWFVGISRYQEEKEKKPLVYTARMKRLGITALVLMGISWFILIDFAYRGLQLRDFAAPFISTDPYFLGFGMIIVDMFVPLILMAAAWLMKPVENIIQNGFKKQARNKLSSLPNLKVIAITGSYGKTSTKFVINSFLKERMNVCVTPGSFNTPMGICKVINNELDATHQVLILEMGARYRGNILELCRIARPDISVITNVGLAHLETFGSQDVIAYEKGTLARELKPGGVLVLNGDDERVRAMAEYRDDVKIVFTGQEGSVRAADISVSPEGTHFTMSWLDSDGVVEAQERVQTPLLGFHNIQNVLLGAAIAREFGIRLKTVALAASRLEPVEHRLELKQRNGLTIIDDAFNSNPVGAKNAVDILASFGSGRKILITPGMIELGELEDEENRKFGEHIARAGLDLVILVGREQTKAIAEGIASVNGETNESVRIVKSLFEANDILQEYAQTGDVVLYENDLPDTYNE</sequence>
<evidence type="ECO:0000313" key="7">
    <source>
        <dbReference type="EMBL" id="PWN05552.1"/>
    </source>
</evidence>
<dbReference type="GO" id="GO:0005524">
    <property type="term" value="F:ATP binding"/>
    <property type="evidence" value="ECO:0007669"/>
    <property type="project" value="UniProtKB-KW"/>
</dbReference>
<protein>
    <submittedName>
        <fullName evidence="7">UDP-N-acetylmuramoyl-tripeptide--D-alanyl-D-alanine ligase</fullName>
    </submittedName>
</protein>
<evidence type="ECO:0000256" key="1">
    <source>
        <dbReference type="ARBA" id="ARBA00022598"/>
    </source>
</evidence>
<keyword evidence="4" id="KW-0472">Membrane</keyword>
<dbReference type="SUPFAM" id="SSF53623">
    <property type="entry name" value="MurD-like peptide ligases, catalytic domain"/>
    <property type="match status" value="1"/>
</dbReference>
<evidence type="ECO:0000313" key="8">
    <source>
        <dbReference type="Proteomes" id="UP000245533"/>
    </source>
</evidence>
<dbReference type="EMBL" id="QGGB01000009">
    <property type="protein sequence ID" value="PWN05552.1"/>
    <property type="molecule type" value="Genomic_DNA"/>
</dbReference>
<accession>A0A316TTF8</accession>
<dbReference type="InterPro" id="IPR004101">
    <property type="entry name" value="Mur_ligase_C"/>
</dbReference>
<evidence type="ECO:0000256" key="3">
    <source>
        <dbReference type="ARBA" id="ARBA00022840"/>
    </source>
</evidence>
<dbReference type="AlphaFoldDB" id="A0A316TTF8"/>
<keyword evidence="1 7" id="KW-0436">Ligase</keyword>
<feature type="transmembrane region" description="Helical" evidence="4">
    <location>
        <begin position="113"/>
        <end position="133"/>
    </location>
</feature>
<feature type="transmembrane region" description="Helical" evidence="4">
    <location>
        <begin position="74"/>
        <end position="92"/>
    </location>
</feature>
<dbReference type="Gene3D" id="3.90.190.20">
    <property type="entry name" value="Mur ligase, C-terminal domain"/>
    <property type="match status" value="1"/>
</dbReference>